<dbReference type="EMBL" id="AXUN02000024">
    <property type="protein sequence ID" value="ETA82353.1"/>
    <property type="molecule type" value="Genomic_DNA"/>
</dbReference>
<dbReference type="InterPro" id="IPR037185">
    <property type="entry name" value="EmrE-like"/>
</dbReference>
<evidence type="ECO:0000256" key="3">
    <source>
        <dbReference type="ARBA" id="ARBA00022475"/>
    </source>
</evidence>
<feature type="domain" description="EamA" evidence="8">
    <location>
        <begin position="143"/>
        <end position="277"/>
    </location>
</feature>
<feature type="transmembrane region" description="Helical" evidence="7">
    <location>
        <begin position="120"/>
        <end position="136"/>
    </location>
</feature>
<dbReference type="AlphaFoldDB" id="V7I936"/>
<feature type="transmembrane region" description="Helical" evidence="7">
    <location>
        <begin position="61"/>
        <end position="82"/>
    </location>
</feature>
<accession>V7I936</accession>
<evidence type="ECO:0000259" key="8">
    <source>
        <dbReference type="Pfam" id="PF00892"/>
    </source>
</evidence>
<reference evidence="9 10" key="1">
    <citation type="journal article" date="2014" name="Genome Announc.">
        <title>Genome Sequence of Youngiibacter fragilis, the Type Strain of the Genus Youngiibacter.</title>
        <authorList>
            <person name="Wawrik C.B."/>
            <person name="Callaghan A.V."/>
            <person name="Stamps B.W."/>
            <person name="Wawrik B."/>
        </authorList>
    </citation>
    <scope>NUCLEOTIDE SEQUENCE [LARGE SCALE GENOMIC DNA]</scope>
    <source>
        <strain evidence="9 10">232.1</strain>
    </source>
</reference>
<dbReference type="InterPro" id="IPR050638">
    <property type="entry name" value="AA-Vitamin_Transporters"/>
</dbReference>
<comment type="subcellular location">
    <subcellularLocation>
        <location evidence="1">Cell membrane</location>
        <topology evidence="1">Multi-pass membrane protein</topology>
    </subcellularLocation>
</comment>
<dbReference type="GO" id="GO:0005886">
    <property type="term" value="C:plasma membrane"/>
    <property type="evidence" value="ECO:0007669"/>
    <property type="project" value="UniProtKB-SubCell"/>
</dbReference>
<dbReference type="PANTHER" id="PTHR32322">
    <property type="entry name" value="INNER MEMBRANE TRANSPORTER"/>
    <property type="match status" value="1"/>
</dbReference>
<dbReference type="InterPro" id="IPR000620">
    <property type="entry name" value="EamA_dom"/>
</dbReference>
<feature type="transmembrane region" description="Helical" evidence="7">
    <location>
        <begin position="88"/>
        <end position="108"/>
    </location>
</feature>
<keyword evidence="4 7" id="KW-0812">Transmembrane</keyword>
<keyword evidence="10" id="KW-1185">Reference proteome</keyword>
<feature type="domain" description="EamA" evidence="8">
    <location>
        <begin position="3"/>
        <end position="132"/>
    </location>
</feature>
<keyword evidence="3" id="KW-1003">Cell membrane</keyword>
<evidence type="ECO:0000256" key="6">
    <source>
        <dbReference type="ARBA" id="ARBA00023136"/>
    </source>
</evidence>
<feature type="transmembrane region" description="Helical" evidence="7">
    <location>
        <begin position="174"/>
        <end position="193"/>
    </location>
</feature>
<dbReference type="Pfam" id="PF00892">
    <property type="entry name" value="EamA"/>
    <property type="match status" value="2"/>
</dbReference>
<gene>
    <name evidence="9" type="ORF">T472_0201605</name>
</gene>
<dbReference type="PANTHER" id="PTHR32322:SF18">
    <property type="entry name" value="S-ADENOSYLMETHIONINE_S-ADENOSYLHOMOCYSTEINE TRANSPORTER"/>
    <property type="match status" value="1"/>
</dbReference>
<comment type="caution">
    <text evidence="9">The sequence shown here is derived from an EMBL/GenBank/DDBJ whole genome shotgun (WGS) entry which is preliminary data.</text>
</comment>
<feature type="transmembrane region" description="Helical" evidence="7">
    <location>
        <begin position="29"/>
        <end position="49"/>
    </location>
</feature>
<keyword evidence="6 7" id="KW-0472">Membrane</keyword>
<evidence type="ECO:0000313" key="10">
    <source>
        <dbReference type="Proteomes" id="UP000017747"/>
    </source>
</evidence>
<evidence type="ECO:0000256" key="7">
    <source>
        <dbReference type="SAM" id="Phobius"/>
    </source>
</evidence>
<sequence>MNITIFSLCLIWGFNFVIMKSANGVFPPVLFASYRFLVGSIALFTYSYFKKVPLPSRQNLRWYMLCGLLQTTYFNVAIQVSLLHTSAGLVSVLTYSMPLFFSVLAHFFIPGERLSLRKTIGICLGLAGLFLALNINSPDAKLWSLMLALTSAIAWALSNLIIKTKLKDCDKLQFTSWQMISGTAALFLFSFLFESGNSAWNGISVVYILYSGVLASALAFSLWSLILTKVEASKASIPLLLVPIIGIISSSIFLNEKLQATTIAGVSLVLLGIWTVNRSSRRRDDTLDSIRLSDK</sequence>
<keyword evidence="5 7" id="KW-1133">Transmembrane helix</keyword>
<dbReference type="Proteomes" id="UP000017747">
    <property type="component" value="Unassembled WGS sequence"/>
</dbReference>
<evidence type="ECO:0000256" key="4">
    <source>
        <dbReference type="ARBA" id="ARBA00022692"/>
    </source>
</evidence>
<dbReference type="SUPFAM" id="SSF103481">
    <property type="entry name" value="Multidrug resistance efflux transporter EmrE"/>
    <property type="match status" value="2"/>
</dbReference>
<dbReference type="eggNOG" id="COG0697">
    <property type="taxonomic scope" value="Bacteria"/>
</dbReference>
<dbReference type="RefSeq" id="WP_023387511.1">
    <property type="nucleotide sequence ID" value="NZ_AXUN02000024.1"/>
</dbReference>
<feature type="transmembrane region" description="Helical" evidence="7">
    <location>
        <begin position="205"/>
        <end position="225"/>
    </location>
</feature>
<feature type="transmembrane region" description="Helical" evidence="7">
    <location>
        <begin position="142"/>
        <end position="162"/>
    </location>
</feature>
<feature type="transmembrane region" description="Helical" evidence="7">
    <location>
        <begin position="237"/>
        <end position="254"/>
    </location>
</feature>
<evidence type="ECO:0000256" key="5">
    <source>
        <dbReference type="ARBA" id="ARBA00022989"/>
    </source>
</evidence>
<evidence type="ECO:0000256" key="2">
    <source>
        <dbReference type="ARBA" id="ARBA00007362"/>
    </source>
</evidence>
<feature type="transmembrane region" description="Helical" evidence="7">
    <location>
        <begin position="260"/>
        <end position="277"/>
    </location>
</feature>
<organism evidence="9 10">
    <name type="scientific">Youngiibacter fragilis 232.1</name>
    <dbReference type="NCBI Taxonomy" id="994573"/>
    <lineage>
        <taxon>Bacteria</taxon>
        <taxon>Bacillati</taxon>
        <taxon>Bacillota</taxon>
        <taxon>Clostridia</taxon>
        <taxon>Eubacteriales</taxon>
        <taxon>Clostridiaceae</taxon>
        <taxon>Youngiibacter</taxon>
    </lineage>
</organism>
<dbReference type="OrthoDB" id="9805239at2"/>
<evidence type="ECO:0000313" key="9">
    <source>
        <dbReference type="EMBL" id="ETA82353.1"/>
    </source>
</evidence>
<comment type="similarity">
    <text evidence="2">Belongs to the EamA transporter family.</text>
</comment>
<proteinExistence type="inferred from homology"/>
<evidence type="ECO:0000256" key="1">
    <source>
        <dbReference type="ARBA" id="ARBA00004651"/>
    </source>
</evidence>
<name>V7I936_9CLOT</name>
<protein>
    <submittedName>
        <fullName evidence="9">Membrane protein</fullName>
    </submittedName>
</protein>